<organism evidence="2 3">
    <name type="scientific">Penicillium polonicum</name>
    <dbReference type="NCBI Taxonomy" id="60169"/>
    <lineage>
        <taxon>Eukaryota</taxon>
        <taxon>Fungi</taxon>
        <taxon>Dikarya</taxon>
        <taxon>Ascomycota</taxon>
        <taxon>Pezizomycotina</taxon>
        <taxon>Eurotiomycetes</taxon>
        <taxon>Eurotiomycetidae</taxon>
        <taxon>Eurotiales</taxon>
        <taxon>Aspergillaceae</taxon>
        <taxon>Penicillium</taxon>
    </lineage>
</organism>
<reference evidence="3" key="1">
    <citation type="journal article" date="2017" name="Nat. Microbiol.">
        <title>Global analysis of biosynthetic gene clusters reveals vast potential of secondary metabolite production in Penicillium species.</title>
        <authorList>
            <person name="Nielsen J.C."/>
            <person name="Grijseels S."/>
            <person name="Prigent S."/>
            <person name="Ji B."/>
            <person name="Dainat J."/>
            <person name="Nielsen K.F."/>
            <person name="Frisvad J.C."/>
            <person name="Workman M."/>
            <person name="Nielsen J."/>
        </authorList>
    </citation>
    <scope>NUCLEOTIDE SEQUENCE [LARGE SCALE GENOMIC DNA]</scope>
    <source>
        <strain evidence="3">IBT 4502</strain>
    </source>
</reference>
<dbReference type="PANTHER" id="PTHR35043">
    <property type="entry name" value="TRANSCRIPTION FACTOR DOMAIN-CONTAINING PROTEIN"/>
    <property type="match status" value="1"/>
</dbReference>
<dbReference type="Proteomes" id="UP000191408">
    <property type="component" value="Unassembled WGS sequence"/>
</dbReference>
<keyword evidence="1" id="KW-0812">Transmembrane</keyword>
<accession>A0A1V6NWK8</accession>
<feature type="transmembrane region" description="Helical" evidence="1">
    <location>
        <begin position="394"/>
        <end position="413"/>
    </location>
</feature>
<comment type="caution">
    <text evidence="2">The sequence shown here is derived from an EMBL/GenBank/DDBJ whole genome shotgun (WGS) entry which is preliminary data.</text>
</comment>
<evidence type="ECO:0000313" key="3">
    <source>
        <dbReference type="Proteomes" id="UP000191408"/>
    </source>
</evidence>
<feature type="transmembrane region" description="Helical" evidence="1">
    <location>
        <begin position="258"/>
        <end position="276"/>
    </location>
</feature>
<proteinExistence type="predicted"/>
<keyword evidence="1" id="KW-1133">Transmembrane helix</keyword>
<feature type="transmembrane region" description="Helical" evidence="1">
    <location>
        <begin position="29"/>
        <end position="51"/>
    </location>
</feature>
<protein>
    <submittedName>
        <fullName evidence="2">Uncharacterized protein</fullName>
    </submittedName>
</protein>
<feature type="transmembrane region" description="Helical" evidence="1">
    <location>
        <begin position="208"/>
        <end position="225"/>
    </location>
</feature>
<keyword evidence="1" id="KW-0472">Membrane</keyword>
<feature type="transmembrane region" description="Helical" evidence="1">
    <location>
        <begin position="362"/>
        <end position="382"/>
    </location>
</feature>
<name>A0A1V6NWK8_PENPO</name>
<evidence type="ECO:0000313" key="2">
    <source>
        <dbReference type="EMBL" id="OQD68912.1"/>
    </source>
</evidence>
<keyword evidence="3" id="KW-1185">Reference proteome</keyword>
<evidence type="ECO:0000256" key="1">
    <source>
        <dbReference type="SAM" id="Phobius"/>
    </source>
</evidence>
<gene>
    <name evidence="2" type="ORF">PENPOL_c002G02151</name>
</gene>
<dbReference type="EMBL" id="MDYM01000002">
    <property type="protein sequence ID" value="OQD68912.1"/>
    <property type="molecule type" value="Genomic_DNA"/>
</dbReference>
<sequence>MQTFHTNCTYPPETASFVSSPNTRGTLDIVWSCLSVIGLCTWSILHLNVPIQSTPSTKRQKYLRTLWRFSSKLKWMMINIIAPEWAFGGAYSDVSSVRMLKARFTEIQDRDGVPWSDSHTHYANMGGFPIQFVDSDATAGTQEIPSIRDFPKGIRTPQMLQRSMRKISNAIGKVDWALDRSNILAIEKANSMVSQGDLKKERILNMSYTNWIGNLTLLCGNLWVVDANQLLLARELGIIDKLPNMSQDSLDDHNNGDLVVKILALLQISWMFIQLGVRLGRNLPISQLEIFTLSFAICSSITYIMLIDKPQDVRTSYTIKAVRHPSAEDLIYMASAGPVGNVFKSNVWIPNDAMHRDAIGKVPGYIISLAYFFAFGATHCIAWNFEFPTAVERLLWRLSSVVTAVALPFAYLISDPIWLKMFKLESQPKILELLEGSLLILIVVVFILARLFITVEVVRSLAFLPPGAFKGTWTANIPHVG</sequence>
<dbReference type="OrthoDB" id="9451547at2759"/>
<feature type="transmembrane region" description="Helical" evidence="1">
    <location>
        <begin position="288"/>
        <end position="307"/>
    </location>
</feature>
<dbReference type="STRING" id="60169.A0A1V6NWK8"/>
<dbReference type="PANTHER" id="PTHR35043:SF7">
    <property type="entry name" value="TRANSCRIPTION FACTOR DOMAIN-CONTAINING PROTEIN"/>
    <property type="match status" value="1"/>
</dbReference>
<feature type="transmembrane region" description="Helical" evidence="1">
    <location>
        <begin position="433"/>
        <end position="453"/>
    </location>
</feature>
<dbReference type="AlphaFoldDB" id="A0A1V6NWK8"/>